<protein>
    <submittedName>
        <fullName evidence="2">Uncharacterized protein</fullName>
    </submittedName>
</protein>
<reference evidence="2 3" key="1">
    <citation type="journal article" date="2019" name="Nat. Ecol. Evol.">
        <title>Megaphylogeny resolves global patterns of mushroom evolution.</title>
        <authorList>
            <person name="Varga T."/>
            <person name="Krizsan K."/>
            <person name="Foldi C."/>
            <person name="Dima B."/>
            <person name="Sanchez-Garcia M."/>
            <person name="Sanchez-Ramirez S."/>
            <person name="Szollosi G.J."/>
            <person name="Szarkandi J.G."/>
            <person name="Papp V."/>
            <person name="Albert L."/>
            <person name="Andreopoulos W."/>
            <person name="Angelini C."/>
            <person name="Antonin V."/>
            <person name="Barry K.W."/>
            <person name="Bougher N.L."/>
            <person name="Buchanan P."/>
            <person name="Buyck B."/>
            <person name="Bense V."/>
            <person name="Catcheside P."/>
            <person name="Chovatia M."/>
            <person name="Cooper J."/>
            <person name="Damon W."/>
            <person name="Desjardin D."/>
            <person name="Finy P."/>
            <person name="Geml J."/>
            <person name="Haridas S."/>
            <person name="Hughes K."/>
            <person name="Justo A."/>
            <person name="Karasinski D."/>
            <person name="Kautmanova I."/>
            <person name="Kiss B."/>
            <person name="Kocsube S."/>
            <person name="Kotiranta H."/>
            <person name="LaButti K.M."/>
            <person name="Lechner B.E."/>
            <person name="Liimatainen K."/>
            <person name="Lipzen A."/>
            <person name="Lukacs Z."/>
            <person name="Mihaltcheva S."/>
            <person name="Morgado L.N."/>
            <person name="Niskanen T."/>
            <person name="Noordeloos M.E."/>
            <person name="Ohm R.A."/>
            <person name="Ortiz-Santana B."/>
            <person name="Ovrebo C."/>
            <person name="Racz N."/>
            <person name="Riley R."/>
            <person name="Savchenko A."/>
            <person name="Shiryaev A."/>
            <person name="Soop K."/>
            <person name="Spirin V."/>
            <person name="Szebenyi C."/>
            <person name="Tomsovsky M."/>
            <person name="Tulloss R.E."/>
            <person name="Uehling J."/>
            <person name="Grigoriev I.V."/>
            <person name="Vagvolgyi C."/>
            <person name="Papp T."/>
            <person name="Martin F.M."/>
            <person name="Miettinen O."/>
            <person name="Hibbett D.S."/>
            <person name="Nagy L.G."/>
        </authorList>
    </citation>
    <scope>NUCLEOTIDE SEQUENCE [LARGE SCALE GENOMIC DNA]</scope>
    <source>
        <strain evidence="2 3">CBS 962.96</strain>
    </source>
</reference>
<dbReference type="OrthoDB" id="10507441at2759"/>
<feature type="signal peptide" evidence="1">
    <location>
        <begin position="1"/>
        <end position="19"/>
    </location>
</feature>
<keyword evidence="3" id="KW-1185">Reference proteome</keyword>
<evidence type="ECO:0000313" key="3">
    <source>
        <dbReference type="Proteomes" id="UP000297245"/>
    </source>
</evidence>
<dbReference type="Proteomes" id="UP000297245">
    <property type="component" value="Unassembled WGS sequence"/>
</dbReference>
<sequence>MRFSLAPIAVLALVTFTQAAPIMSRRNLTGDYTHEAVRRHYSREYDHEAYNRRSEPLEKVATPRSAVYKRVHARDFGRGSRL</sequence>
<accession>A0A4S8KLH0</accession>
<gene>
    <name evidence="2" type="ORF">K435DRAFT_787397</name>
</gene>
<dbReference type="EMBL" id="ML181234">
    <property type="protein sequence ID" value="THU76048.1"/>
    <property type="molecule type" value="Genomic_DNA"/>
</dbReference>
<dbReference type="AlphaFoldDB" id="A0A4S8KLH0"/>
<evidence type="ECO:0000256" key="1">
    <source>
        <dbReference type="SAM" id="SignalP"/>
    </source>
</evidence>
<evidence type="ECO:0000313" key="2">
    <source>
        <dbReference type="EMBL" id="THU76048.1"/>
    </source>
</evidence>
<keyword evidence="1" id="KW-0732">Signal</keyword>
<proteinExistence type="predicted"/>
<organism evidence="2 3">
    <name type="scientific">Dendrothele bispora (strain CBS 962.96)</name>
    <dbReference type="NCBI Taxonomy" id="1314807"/>
    <lineage>
        <taxon>Eukaryota</taxon>
        <taxon>Fungi</taxon>
        <taxon>Dikarya</taxon>
        <taxon>Basidiomycota</taxon>
        <taxon>Agaricomycotina</taxon>
        <taxon>Agaricomycetes</taxon>
        <taxon>Agaricomycetidae</taxon>
        <taxon>Agaricales</taxon>
        <taxon>Agaricales incertae sedis</taxon>
        <taxon>Dendrothele</taxon>
    </lineage>
</organism>
<name>A0A4S8KLH0_DENBC</name>
<feature type="chain" id="PRO_5020313355" evidence="1">
    <location>
        <begin position="20"/>
        <end position="82"/>
    </location>
</feature>